<name>A0AAX3HZJ2_BACTI</name>
<keyword evidence="1" id="KW-0472">Membrane</keyword>
<dbReference type="EMBL" id="CAAKHA010000027">
    <property type="protein sequence ID" value="VIJ07608.1"/>
    <property type="molecule type" value="Genomic_DNA"/>
</dbReference>
<dbReference type="AlphaFoldDB" id="A0AAX3HZJ2"/>
<evidence type="ECO:0000313" key="3">
    <source>
        <dbReference type="Proteomes" id="UP000508034"/>
    </source>
</evidence>
<proteinExistence type="predicted"/>
<organism evidence="2 3">
    <name type="scientific">Bacillus thuringiensis subsp. israelensis</name>
    <dbReference type="NCBI Taxonomy" id="1430"/>
    <lineage>
        <taxon>Bacteria</taxon>
        <taxon>Bacillati</taxon>
        <taxon>Bacillota</taxon>
        <taxon>Bacilli</taxon>
        <taxon>Bacillales</taxon>
        <taxon>Bacillaceae</taxon>
        <taxon>Bacillus</taxon>
        <taxon>Bacillus cereus group</taxon>
    </lineage>
</organism>
<protein>
    <submittedName>
        <fullName evidence="2">Uncharacterized protein</fullName>
    </submittedName>
</protein>
<evidence type="ECO:0000256" key="1">
    <source>
        <dbReference type="SAM" id="Phobius"/>
    </source>
</evidence>
<reference evidence="2 3" key="1">
    <citation type="submission" date="2019-04" db="EMBL/GenBank/DDBJ databases">
        <authorList>
            <person name="Patino-Navarrete R."/>
            <person name="Patino Navarrete R."/>
        </authorList>
    </citation>
    <scope>NUCLEOTIDE SEQUENCE [LARGE SCALE GENOMIC DNA]</scope>
    <source>
        <strain evidence="2">Bacillus thuringiensis strain AR23</strain>
    </source>
</reference>
<dbReference type="RefSeq" id="WP_153587238.1">
    <property type="nucleotide sequence ID" value="NZ_CP013275.1"/>
</dbReference>
<feature type="transmembrane region" description="Helical" evidence="1">
    <location>
        <begin position="6"/>
        <end position="23"/>
    </location>
</feature>
<sequence>MMTYLPVITLIFMLTNYLFPNLFPKIGKYLLKNTIATSLGAINIALIVFIAYKLL</sequence>
<keyword evidence="1" id="KW-1133">Transmembrane helix</keyword>
<dbReference type="Proteomes" id="UP000508034">
    <property type="component" value="Unassembled WGS sequence"/>
</dbReference>
<accession>A0AAX3HZJ2</accession>
<evidence type="ECO:0000313" key="2">
    <source>
        <dbReference type="EMBL" id="VIJ07608.1"/>
    </source>
</evidence>
<comment type="caution">
    <text evidence="2">The sequence shown here is derived from an EMBL/GenBank/DDBJ whole genome shotgun (WGS) entry which is preliminary data.</text>
</comment>
<gene>
    <name evidence="2" type="ORF">BTAR23_AR23_05715</name>
</gene>
<feature type="transmembrane region" description="Helical" evidence="1">
    <location>
        <begin position="35"/>
        <end position="52"/>
    </location>
</feature>
<keyword evidence="1" id="KW-0812">Transmembrane</keyword>